<dbReference type="PROSITE" id="PS51257">
    <property type="entry name" value="PROKAR_LIPOPROTEIN"/>
    <property type="match status" value="1"/>
</dbReference>
<dbReference type="EMBL" id="BAABHA010000010">
    <property type="protein sequence ID" value="GAA4385175.1"/>
    <property type="molecule type" value="Genomic_DNA"/>
</dbReference>
<evidence type="ECO:0000256" key="2">
    <source>
        <dbReference type="ARBA" id="ARBA00023008"/>
    </source>
</evidence>
<organism evidence="5 6">
    <name type="scientific">Hymenobacter koreensis</name>
    <dbReference type="NCBI Taxonomy" id="1084523"/>
    <lineage>
        <taxon>Bacteria</taxon>
        <taxon>Pseudomonadati</taxon>
        <taxon>Bacteroidota</taxon>
        <taxon>Cytophagia</taxon>
        <taxon>Cytophagales</taxon>
        <taxon>Hymenobacteraceae</taxon>
        <taxon>Hymenobacter</taxon>
    </lineage>
</organism>
<keyword evidence="3" id="KW-0732">Signal</keyword>
<proteinExistence type="inferred from homology"/>
<comment type="caution">
    <text evidence="5">The sequence shown here is derived from an EMBL/GenBank/DDBJ whole genome shotgun (WGS) entry which is preliminary data.</text>
</comment>
<comment type="similarity">
    <text evidence="1">Belongs to the SCO1/2 family.</text>
</comment>
<dbReference type="CDD" id="cd02968">
    <property type="entry name" value="SCO"/>
    <property type="match status" value="1"/>
</dbReference>
<keyword evidence="6" id="KW-1185">Reference proteome</keyword>
<evidence type="ECO:0000256" key="1">
    <source>
        <dbReference type="ARBA" id="ARBA00010996"/>
    </source>
</evidence>
<evidence type="ECO:0000313" key="6">
    <source>
        <dbReference type="Proteomes" id="UP001500454"/>
    </source>
</evidence>
<dbReference type="RefSeq" id="WP_345225270.1">
    <property type="nucleotide sequence ID" value="NZ_BAABHA010000010.1"/>
</dbReference>
<feature type="signal peptide" evidence="3">
    <location>
        <begin position="1"/>
        <end position="19"/>
    </location>
</feature>
<dbReference type="Proteomes" id="UP001500454">
    <property type="component" value="Unassembled WGS sequence"/>
</dbReference>
<dbReference type="Pfam" id="PF02630">
    <property type="entry name" value="SCO1-SenC"/>
    <property type="match status" value="1"/>
</dbReference>
<accession>A0ABP8J516</accession>
<evidence type="ECO:0000256" key="3">
    <source>
        <dbReference type="SAM" id="SignalP"/>
    </source>
</evidence>
<feature type="chain" id="PRO_5046297809" evidence="3">
    <location>
        <begin position="20"/>
        <end position="224"/>
    </location>
</feature>
<dbReference type="PANTHER" id="PTHR12151">
    <property type="entry name" value="ELECTRON TRANSPORT PROTIN SCO1/SENC FAMILY MEMBER"/>
    <property type="match status" value="1"/>
</dbReference>
<dbReference type="InterPro" id="IPR013766">
    <property type="entry name" value="Thioredoxin_domain"/>
</dbReference>
<dbReference type="InterPro" id="IPR003782">
    <property type="entry name" value="SCO1/SenC"/>
</dbReference>
<dbReference type="Gene3D" id="3.40.30.10">
    <property type="entry name" value="Glutaredoxin"/>
    <property type="match status" value="1"/>
</dbReference>
<gene>
    <name evidence="5" type="ORF">GCM10023186_28280</name>
</gene>
<dbReference type="InterPro" id="IPR036249">
    <property type="entry name" value="Thioredoxin-like_sf"/>
</dbReference>
<evidence type="ECO:0000259" key="4">
    <source>
        <dbReference type="PROSITE" id="PS51352"/>
    </source>
</evidence>
<keyword evidence="2" id="KW-0186">Copper</keyword>
<evidence type="ECO:0000313" key="5">
    <source>
        <dbReference type="EMBL" id="GAA4385175.1"/>
    </source>
</evidence>
<dbReference type="SUPFAM" id="SSF52833">
    <property type="entry name" value="Thioredoxin-like"/>
    <property type="match status" value="1"/>
</dbReference>
<protein>
    <submittedName>
        <fullName evidence="5">SCO family protein</fullName>
    </submittedName>
</protein>
<sequence length="224" mass="24515">MIRTLVSHSLPLLTGLALALSFSACQSSPDTAQQRLPFLGDPDVIAPGDTVYPKLPTFTLTNQDSQPVTPATFQGKVYIADFFFATCPSICPKMQSEMLRVYEKYKGDQRVAFLSHTIDPEHDSIPVLREYAERLGIMDAKQWHFATAPRDTIFRLAGKYMVAAQRDSAAPGGAVHSGAFVLVDPQGHIRGSYDGTNVEEVDRLLRELPVLLKELPAAPATAAK</sequence>
<feature type="domain" description="Thioredoxin" evidence="4">
    <location>
        <begin position="49"/>
        <end position="213"/>
    </location>
</feature>
<dbReference type="PANTHER" id="PTHR12151:SF25">
    <property type="entry name" value="LINALOOL DEHYDRATASE_ISOMERASE DOMAIN-CONTAINING PROTEIN"/>
    <property type="match status" value="1"/>
</dbReference>
<name>A0ABP8J516_9BACT</name>
<dbReference type="PROSITE" id="PS51352">
    <property type="entry name" value="THIOREDOXIN_2"/>
    <property type="match status" value="1"/>
</dbReference>
<reference evidence="6" key="1">
    <citation type="journal article" date="2019" name="Int. J. Syst. Evol. Microbiol.">
        <title>The Global Catalogue of Microorganisms (GCM) 10K type strain sequencing project: providing services to taxonomists for standard genome sequencing and annotation.</title>
        <authorList>
            <consortium name="The Broad Institute Genomics Platform"/>
            <consortium name="The Broad Institute Genome Sequencing Center for Infectious Disease"/>
            <person name="Wu L."/>
            <person name="Ma J."/>
        </authorList>
    </citation>
    <scope>NUCLEOTIDE SEQUENCE [LARGE SCALE GENOMIC DNA]</scope>
    <source>
        <strain evidence="6">JCM 17924</strain>
    </source>
</reference>